<dbReference type="Proteomes" id="UP000002218">
    <property type="component" value="Chromosome"/>
</dbReference>
<dbReference type="HOGENOM" id="CLU_2684051_0_0_11"/>
<reference evidence="2 3" key="2">
    <citation type="journal article" date="2010" name="Stand. Genomic Sci.">
        <title>Complete genome sequence of Nakamurella multipartita type strain (Y-104).</title>
        <authorList>
            <person name="Tice H."/>
            <person name="Mayilraj S."/>
            <person name="Sims D."/>
            <person name="Lapidus A."/>
            <person name="Nolan M."/>
            <person name="Lucas S."/>
            <person name="Glavina Del Rio T."/>
            <person name="Copeland A."/>
            <person name="Cheng J.F."/>
            <person name="Meincke L."/>
            <person name="Bruce D."/>
            <person name="Goodwin L."/>
            <person name="Pitluck S."/>
            <person name="Ivanova N."/>
            <person name="Mavromatis K."/>
            <person name="Ovchinnikova G."/>
            <person name="Pati A."/>
            <person name="Chen A."/>
            <person name="Palaniappan K."/>
            <person name="Land M."/>
            <person name="Hauser L."/>
            <person name="Chang Y.J."/>
            <person name="Jeffries C.D."/>
            <person name="Detter J.C."/>
            <person name="Brettin T."/>
            <person name="Rohde M."/>
            <person name="Goker M."/>
            <person name="Bristow J."/>
            <person name="Eisen J.A."/>
            <person name="Markowitz V."/>
            <person name="Hugenholtz P."/>
            <person name="Kyrpides N.C."/>
            <person name="Klenk H.P."/>
            <person name="Chen F."/>
        </authorList>
    </citation>
    <scope>NUCLEOTIDE SEQUENCE [LARGE SCALE GENOMIC DNA]</scope>
    <source>
        <strain evidence="3">ATCC 700099 / DSM 44233 / CIP 104796 / JCM 9543 / NBRC 105858 / Y-104</strain>
    </source>
</reference>
<dbReference type="InParanoid" id="C8X8G6"/>
<evidence type="ECO:0000256" key="1">
    <source>
        <dbReference type="SAM" id="MobiDB-lite"/>
    </source>
</evidence>
<accession>C8X8G6</accession>
<dbReference type="AlphaFoldDB" id="C8X8G6"/>
<organism evidence="2 3">
    <name type="scientific">Nakamurella multipartita (strain ATCC 700099 / DSM 44233 / CIP 104796 / JCM 9543 / NBRC 105858 / Y-104)</name>
    <name type="common">Microsphaera multipartita</name>
    <dbReference type="NCBI Taxonomy" id="479431"/>
    <lineage>
        <taxon>Bacteria</taxon>
        <taxon>Bacillati</taxon>
        <taxon>Actinomycetota</taxon>
        <taxon>Actinomycetes</taxon>
        <taxon>Nakamurellales</taxon>
        <taxon>Nakamurellaceae</taxon>
        <taxon>Nakamurella</taxon>
    </lineage>
</organism>
<feature type="region of interest" description="Disordered" evidence="1">
    <location>
        <begin position="42"/>
        <end position="74"/>
    </location>
</feature>
<keyword evidence="3" id="KW-1185">Reference proteome</keyword>
<gene>
    <name evidence="2" type="ordered locus">Namu_2675</name>
</gene>
<evidence type="ECO:0000313" key="3">
    <source>
        <dbReference type="Proteomes" id="UP000002218"/>
    </source>
</evidence>
<dbReference type="RefSeq" id="WP_015747900.1">
    <property type="nucleotide sequence ID" value="NC_013235.1"/>
</dbReference>
<proteinExistence type="predicted"/>
<dbReference type="KEGG" id="nml:Namu_2675"/>
<name>C8X8G6_NAKMY</name>
<sequence length="74" mass="7806">MVAPALSGAGATITGMWIAMHPDSRHRRVAFETREAAAGYAEQLSPPWQVKAVDDPDVPPITGRPPADTDQPAG</sequence>
<protein>
    <submittedName>
        <fullName evidence="2">Uncharacterized protein</fullName>
    </submittedName>
</protein>
<reference evidence="3" key="1">
    <citation type="submission" date="2009-09" db="EMBL/GenBank/DDBJ databases">
        <title>The complete genome of Nakamurella multipartita DSM 44233.</title>
        <authorList>
            <consortium name="US DOE Joint Genome Institute (JGI-PGF)"/>
            <person name="Lucas S."/>
            <person name="Copeland A."/>
            <person name="Lapidus A."/>
            <person name="Glavina del Rio T."/>
            <person name="Dalin E."/>
            <person name="Tice H."/>
            <person name="Bruce D."/>
            <person name="Goodwin L."/>
            <person name="Pitluck S."/>
            <person name="Kyrpides N."/>
            <person name="Mavromatis K."/>
            <person name="Ivanova N."/>
            <person name="Ovchinnikova G."/>
            <person name="Sims D."/>
            <person name="Meincke L."/>
            <person name="Brettin T."/>
            <person name="Detter J.C."/>
            <person name="Han C."/>
            <person name="Larimer F."/>
            <person name="Land M."/>
            <person name="Hauser L."/>
            <person name="Markowitz V."/>
            <person name="Cheng J.-F."/>
            <person name="Hugenholtz P."/>
            <person name="Woyke T."/>
            <person name="Wu D."/>
            <person name="Klenk H.-P."/>
            <person name="Eisen J.A."/>
        </authorList>
    </citation>
    <scope>NUCLEOTIDE SEQUENCE [LARGE SCALE GENOMIC DNA]</scope>
    <source>
        <strain evidence="3">ATCC 700099 / DSM 44233 / CIP 104796 / JCM 9543 / NBRC 105858 / Y-104</strain>
    </source>
</reference>
<dbReference type="STRING" id="479431.Namu_2675"/>
<dbReference type="EMBL" id="CP001737">
    <property type="protein sequence ID" value="ACV79021.1"/>
    <property type="molecule type" value="Genomic_DNA"/>
</dbReference>
<evidence type="ECO:0000313" key="2">
    <source>
        <dbReference type="EMBL" id="ACV79021.1"/>
    </source>
</evidence>